<evidence type="ECO:0000313" key="3">
    <source>
        <dbReference type="Proteomes" id="UP001596052"/>
    </source>
</evidence>
<keyword evidence="3" id="KW-1185">Reference proteome</keyword>
<gene>
    <name evidence="2" type="ORF">ACFQDI_20795</name>
</gene>
<feature type="compositionally biased region" description="Low complexity" evidence="1">
    <location>
        <begin position="1"/>
        <end position="14"/>
    </location>
</feature>
<feature type="region of interest" description="Disordered" evidence="1">
    <location>
        <begin position="1"/>
        <end position="43"/>
    </location>
</feature>
<proteinExistence type="predicted"/>
<evidence type="ECO:0000256" key="1">
    <source>
        <dbReference type="SAM" id="MobiDB-lite"/>
    </source>
</evidence>
<reference evidence="3" key="1">
    <citation type="journal article" date="2019" name="Int. J. Syst. Evol. Microbiol.">
        <title>The Global Catalogue of Microorganisms (GCM) 10K type strain sequencing project: providing services to taxonomists for standard genome sequencing and annotation.</title>
        <authorList>
            <consortium name="The Broad Institute Genomics Platform"/>
            <consortium name="The Broad Institute Genome Sequencing Center for Infectious Disease"/>
            <person name="Wu L."/>
            <person name="Ma J."/>
        </authorList>
    </citation>
    <scope>NUCLEOTIDE SEQUENCE [LARGE SCALE GENOMIC DNA]</scope>
    <source>
        <strain evidence="3">CGMCC 4.1469</strain>
    </source>
</reference>
<accession>A0ABW0KV97</accession>
<name>A0ABW0KV97_9BACT</name>
<dbReference type="EMBL" id="JBHSMQ010000009">
    <property type="protein sequence ID" value="MFC5457320.1"/>
    <property type="molecule type" value="Genomic_DNA"/>
</dbReference>
<sequence length="277" mass="28209">MARASSSKPRAPRAAARRRTAAPQTAAGAGGMAGTEGDAAPAGGEAVSGALTVAGLEDGAYAPRATAGNEADALPDGAVAGAAAGGHGAGAACAAGAGAAAAREPGAKAAVWLPAGLRRWLERARALGLRTEEVVFELHVRQGLPLLEVARVLGLGAQAVQDLWRLGRAAHAARSPQCEADFAGLREQLCAVLWQTVEETFPGLLHEAAEDDEDEAGARASAPMLSVRLKALDQIAKLYDVGLVQHTAAFAPLPYATPDDIAASVRERVLEMHGRGE</sequence>
<dbReference type="RefSeq" id="WP_377170488.1">
    <property type="nucleotide sequence ID" value="NZ_JBHSMQ010000009.1"/>
</dbReference>
<evidence type="ECO:0000313" key="2">
    <source>
        <dbReference type="EMBL" id="MFC5457320.1"/>
    </source>
</evidence>
<comment type="caution">
    <text evidence="2">The sequence shown here is derived from an EMBL/GenBank/DDBJ whole genome shotgun (WGS) entry which is preliminary data.</text>
</comment>
<protein>
    <submittedName>
        <fullName evidence="2">Uncharacterized protein</fullName>
    </submittedName>
</protein>
<organism evidence="2 3">
    <name type="scientific">Prosthecobacter fluviatilis</name>
    <dbReference type="NCBI Taxonomy" id="445931"/>
    <lineage>
        <taxon>Bacteria</taxon>
        <taxon>Pseudomonadati</taxon>
        <taxon>Verrucomicrobiota</taxon>
        <taxon>Verrucomicrobiia</taxon>
        <taxon>Verrucomicrobiales</taxon>
        <taxon>Verrucomicrobiaceae</taxon>
        <taxon>Prosthecobacter</taxon>
    </lineage>
</organism>
<dbReference type="Proteomes" id="UP001596052">
    <property type="component" value="Unassembled WGS sequence"/>
</dbReference>